<proteinExistence type="predicted"/>
<sequence length="202" mass="21436">MIKFEPVADEVTMALNGRATGLEDTAIPLSIKTTSSDDSETFNVTISGIPDGAVITYNGEKLTVSGGTVTIVGFNNSYPMTVTPPLNSNDDFKLTVSAVSVDGTSTSAPVSRTIDVAVTGVADNAVITLPNVGYTTTEAALDGRRSQGSVIQRDHRSGVQRYRRIGSHHASHHRPFGELLANRSDNGRFGHRNRTGLDGCCK</sequence>
<organism evidence="2 3">
    <name type="scientific">Brucella haematophila</name>
    <dbReference type="NCBI Taxonomy" id="419474"/>
    <lineage>
        <taxon>Bacteria</taxon>
        <taxon>Pseudomonadati</taxon>
        <taxon>Pseudomonadota</taxon>
        <taxon>Alphaproteobacteria</taxon>
        <taxon>Hyphomicrobiales</taxon>
        <taxon>Brucellaceae</taxon>
        <taxon>Brucella/Ochrobactrum group</taxon>
        <taxon>Brucella</taxon>
    </lineage>
</organism>
<name>A0ABX1DS43_9HYPH</name>
<feature type="region of interest" description="Disordered" evidence="1">
    <location>
        <begin position="168"/>
        <end position="202"/>
    </location>
</feature>
<evidence type="ECO:0000256" key="1">
    <source>
        <dbReference type="SAM" id="MobiDB-lite"/>
    </source>
</evidence>
<accession>A0ABX1DS43</accession>
<dbReference type="EMBL" id="JAAVLN010000004">
    <property type="protein sequence ID" value="NKC05288.1"/>
    <property type="molecule type" value="Genomic_DNA"/>
</dbReference>
<protein>
    <submittedName>
        <fullName evidence="2">Uncharacterized protein</fullName>
    </submittedName>
</protein>
<evidence type="ECO:0000313" key="2">
    <source>
        <dbReference type="EMBL" id="NKC05288.1"/>
    </source>
</evidence>
<gene>
    <name evidence="2" type="ORF">HED55_25385</name>
</gene>
<evidence type="ECO:0000313" key="3">
    <source>
        <dbReference type="Proteomes" id="UP000704467"/>
    </source>
</evidence>
<reference evidence="2 3" key="1">
    <citation type="submission" date="2020-03" db="EMBL/GenBank/DDBJ databases">
        <title>Whole genome sequencing of clinical and environmental type strains of Ochrobactrum.</title>
        <authorList>
            <person name="Dharne M."/>
        </authorList>
    </citation>
    <scope>NUCLEOTIDE SEQUENCE [LARGE SCALE GENOMIC DNA]</scope>
    <source>
        <strain evidence="2 3">CIP 109452</strain>
    </source>
</reference>
<dbReference type="Proteomes" id="UP000704467">
    <property type="component" value="Unassembled WGS sequence"/>
</dbReference>
<keyword evidence="3" id="KW-1185">Reference proteome</keyword>
<comment type="caution">
    <text evidence="2">The sequence shown here is derived from an EMBL/GenBank/DDBJ whole genome shotgun (WGS) entry which is preliminary data.</text>
</comment>